<dbReference type="Gene3D" id="1.25.40.10">
    <property type="entry name" value="Tetratricopeptide repeat domain"/>
    <property type="match status" value="1"/>
</dbReference>
<evidence type="ECO:0000313" key="4">
    <source>
        <dbReference type="Proteomes" id="UP000064967"/>
    </source>
</evidence>
<feature type="compositionally biased region" description="Low complexity" evidence="1">
    <location>
        <begin position="424"/>
        <end position="449"/>
    </location>
</feature>
<evidence type="ECO:0000256" key="1">
    <source>
        <dbReference type="SAM" id="MobiDB-lite"/>
    </source>
</evidence>
<proteinExistence type="predicted"/>
<keyword evidence="4" id="KW-1185">Reference proteome</keyword>
<feature type="signal peptide" evidence="2">
    <location>
        <begin position="1"/>
        <end position="18"/>
    </location>
</feature>
<reference evidence="3 4" key="1">
    <citation type="submission" date="2015-08" db="EMBL/GenBank/DDBJ databases">
        <authorList>
            <person name="Babu N.S."/>
            <person name="Beckwith C.J."/>
            <person name="Beseler K.G."/>
            <person name="Brison A."/>
            <person name="Carone J.V."/>
            <person name="Caskin T.P."/>
            <person name="Diamond M."/>
            <person name="Durham M.E."/>
            <person name="Foxe J.M."/>
            <person name="Go M."/>
            <person name="Henderson B.A."/>
            <person name="Jones I.B."/>
            <person name="McGettigan J.A."/>
            <person name="Micheletti S.J."/>
            <person name="Nasrallah M.E."/>
            <person name="Ortiz D."/>
            <person name="Piller C.R."/>
            <person name="Privatt S.R."/>
            <person name="Schneider S.L."/>
            <person name="Sharp S."/>
            <person name="Smith T.C."/>
            <person name="Stanton J.D."/>
            <person name="Ullery H.E."/>
            <person name="Wilson R.J."/>
            <person name="Serrano M.G."/>
            <person name="Buck G."/>
            <person name="Lee V."/>
            <person name="Wang Y."/>
            <person name="Carvalho R."/>
            <person name="Voegtly L."/>
            <person name="Shi R."/>
            <person name="Duckworth R."/>
            <person name="Johnson A."/>
            <person name="Loviza R."/>
            <person name="Walstead R."/>
            <person name="Shah Z."/>
            <person name="Kiflezghi M."/>
            <person name="Wade K."/>
            <person name="Ball S.L."/>
            <person name="Bradley K.W."/>
            <person name="Asai D.J."/>
            <person name="Bowman C.A."/>
            <person name="Russell D.A."/>
            <person name="Pope W.H."/>
            <person name="Jacobs-Sera D."/>
            <person name="Hendrix R.W."/>
            <person name="Hatfull G.F."/>
        </authorList>
    </citation>
    <scope>NUCLEOTIDE SEQUENCE [LARGE SCALE GENOMIC DNA]</scope>
    <source>
        <strain evidence="3 4">DSM 27648</strain>
    </source>
</reference>
<evidence type="ECO:0000313" key="3">
    <source>
        <dbReference type="EMBL" id="AKU96587.1"/>
    </source>
</evidence>
<dbReference type="PROSITE" id="PS51257">
    <property type="entry name" value="PROKAR_LIPOPROTEIN"/>
    <property type="match status" value="1"/>
</dbReference>
<dbReference type="Proteomes" id="UP000064967">
    <property type="component" value="Chromosome"/>
</dbReference>
<sequence>MRRLAVSMMALALLGAAACGGPDANTSGRDALADKWHKRAEQSYKAGDLDDATTAIDGALKAAPQDPETRLLGARIALAKLDYAQAIKLTENLPSSDAKGVRGRALWYSGDIERAADDLEDMLRDPNVKDNWARDVAKLARRGQGRHPFAIEGGMVAAVEMPQAGPALVVPCELEGERILALVSTAMGEFMIDSSSRKEPAWVNLRFGEHLEVKDVPALTYDLSNVSRQLGAPIKALIGVNALRHMHVTFDRRGSQFVVRKSEPAAPPDASRVPLVYVRGGGMMMRAAVSSKDDGQALLFVDSAQFYPLALDDVLLKRSGADLASFRTEPGAPQNMKLGMLPYFKLGTLDLPQVPAMQGAPLSDYKSNFDVDLGGVVGAGLLSAFRVTFGDEGRALWLEIDPALMQGAPQNGAPAVAEPPPAQAPAAAPTAPAAAPKAGAAPKPAAPKAPAKPKADSKGAAQ</sequence>
<gene>
    <name evidence="3" type="ORF">AKJ09_03251</name>
</gene>
<dbReference type="STRING" id="1391654.AKJ09_03251"/>
<dbReference type="EMBL" id="CP012333">
    <property type="protein sequence ID" value="AKU96587.1"/>
    <property type="molecule type" value="Genomic_DNA"/>
</dbReference>
<dbReference type="InterPro" id="IPR011990">
    <property type="entry name" value="TPR-like_helical_dom_sf"/>
</dbReference>
<dbReference type="KEGG" id="llu:AKJ09_03251"/>
<dbReference type="AlphaFoldDB" id="A0A0K1PSU4"/>
<keyword evidence="2" id="KW-0732">Signal</keyword>
<evidence type="ECO:0008006" key="5">
    <source>
        <dbReference type="Google" id="ProtNLM"/>
    </source>
</evidence>
<protein>
    <recommendedName>
        <fullName evidence="5">Tetratricopeptide repeat protein</fullName>
    </recommendedName>
</protein>
<dbReference type="SUPFAM" id="SSF48452">
    <property type="entry name" value="TPR-like"/>
    <property type="match status" value="1"/>
</dbReference>
<feature type="region of interest" description="Disordered" evidence="1">
    <location>
        <begin position="409"/>
        <end position="462"/>
    </location>
</feature>
<accession>A0A0K1PSU4</accession>
<feature type="chain" id="PRO_5005466525" description="Tetratricopeptide repeat protein" evidence="2">
    <location>
        <begin position="19"/>
        <end position="462"/>
    </location>
</feature>
<organism evidence="3 4">
    <name type="scientific">Labilithrix luteola</name>
    <dbReference type="NCBI Taxonomy" id="1391654"/>
    <lineage>
        <taxon>Bacteria</taxon>
        <taxon>Pseudomonadati</taxon>
        <taxon>Myxococcota</taxon>
        <taxon>Polyangia</taxon>
        <taxon>Polyangiales</taxon>
        <taxon>Labilitrichaceae</taxon>
        <taxon>Labilithrix</taxon>
    </lineage>
</organism>
<evidence type="ECO:0000256" key="2">
    <source>
        <dbReference type="SAM" id="SignalP"/>
    </source>
</evidence>
<name>A0A0K1PSU4_9BACT</name>
<dbReference type="RefSeq" id="WP_205633712.1">
    <property type="nucleotide sequence ID" value="NZ_CP012333.1"/>
</dbReference>
<feature type="compositionally biased region" description="Basic and acidic residues" evidence="1">
    <location>
        <begin position="453"/>
        <end position="462"/>
    </location>
</feature>